<accession>A0A3E2GS74</accession>
<feature type="transmembrane region" description="Helical" evidence="3">
    <location>
        <begin position="220"/>
        <end position="239"/>
    </location>
</feature>
<evidence type="ECO:0000256" key="3">
    <source>
        <dbReference type="SAM" id="Phobius"/>
    </source>
</evidence>
<dbReference type="Proteomes" id="UP000258309">
    <property type="component" value="Unassembled WGS sequence"/>
</dbReference>
<evidence type="ECO:0000256" key="2">
    <source>
        <dbReference type="ARBA" id="ARBA00006727"/>
    </source>
</evidence>
<dbReference type="OrthoDB" id="6509908at2759"/>
<name>A0A3E2GS74_SCYLI</name>
<organism evidence="5 6">
    <name type="scientific">Scytalidium lignicola</name>
    <name type="common">Hyphomycete</name>
    <dbReference type="NCBI Taxonomy" id="5539"/>
    <lineage>
        <taxon>Eukaryota</taxon>
        <taxon>Fungi</taxon>
        <taxon>Dikarya</taxon>
        <taxon>Ascomycota</taxon>
        <taxon>Pezizomycotina</taxon>
        <taxon>Leotiomycetes</taxon>
        <taxon>Leotiomycetes incertae sedis</taxon>
        <taxon>Scytalidium</taxon>
    </lineage>
</organism>
<evidence type="ECO:0000313" key="6">
    <source>
        <dbReference type="Proteomes" id="UP000258309"/>
    </source>
</evidence>
<comment type="similarity">
    <text evidence="2">Belongs to the major facilitator superfamily. Monocarboxylate porter (TC 2.A.1.13) family.</text>
</comment>
<feature type="transmembrane region" description="Helical" evidence="3">
    <location>
        <begin position="351"/>
        <end position="372"/>
    </location>
</feature>
<feature type="domain" description="Major facilitator superfamily (MFS) profile" evidence="4">
    <location>
        <begin position="20"/>
        <end position="407"/>
    </location>
</feature>
<evidence type="ECO:0000313" key="5">
    <source>
        <dbReference type="EMBL" id="RFU23897.1"/>
    </source>
</evidence>
<feature type="transmembrane region" description="Helical" evidence="3">
    <location>
        <begin position="384"/>
        <end position="406"/>
    </location>
</feature>
<dbReference type="InterPro" id="IPR050327">
    <property type="entry name" value="Proton-linked_MCT"/>
</dbReference>
<feature type="transmembrane region" description="Helical" evidence="3">
    <location>
        <begin position="290"/>
        <end position="308"/>
    </location>
</feature>
<feature type="transmembrane region" description="Helical" evidence="3">
    <location>
        <begin position="178"/>
        <end position="199"/>
    </location>
</feature>
<dbReference type="InterPro" id="IPR011701">
    <property type="entry name" value="MFS"/>
</dbReference>
<dbReference type="InterPro" id="IPR020846">
    <property type="entry name" value="MFS_dom"/>
</dbReference>
<feature type="transmembrane region" description="Helical" evidence="3">
    <location>
        <begin position="114"/>
        <end position="136"/>
    </location>
</feature>
<dbReference type="Pfam" id="PF07690">
    <property type="entry name" value="MFS_1"/>
    <property type="match status" value="1"/>
</dbReference>
<evidence type="ECO:0000256" key="1">
    <source>
        <dbReference type="ARBA" id="ARBA00004141"/>
    </source>
</evidence>
<feature type="transmembrane region" description="Helical" evidence="3">
    <location>
        <begin position="20"/>
        <end position="39"/>
    </location>
</feature>
<feature type="transmembrane region" description="Helical" evidence="3">
    <location>
        <begin position="59"/>
        <end position="81"/>
    </location>
</feature>
<gene>
    <name evidence="5" type="ORF">B7463_g12440</name>
</gene>
<reference evidence="5 6" key="1">
    <citation type="submission" date="2018-05" db="EMBL/GenBank/DDBJ databases">
        <title>Draft genome sequence of Scytalidium lignicola DSM 105466, a ubiquitous saprotrophic fungus.</title>
        <authorList>
            <person name="Buettner E."/>
            <person name="Gebauer A.M."/>
            <person name="Hofrichter M."/>
            <person name="Liers C."/>
            <person name="Kellner H."/>
        </authorList>
    </citation>
    <scope>NUCLEOTIDE SEQUENCE [LARGE SCALE GENOMIC DNA]</scope>
    <source>
        <strain evidence="5 6">DSM 105466</strain>
    </source>
</reference>
<feature type="transmembrane region" description="Helical" evidence="3">
    <location>
        <begin position="88"/>
        <end position="108"/>
    </location>
</feature>
<protein>
    <recommendedName>
        <fullName evidence="4">Major facilitator superfamily (MFS) profile domain-containing protein</fullName>
    </recommendedName>
</protein>
<feature type="transmembrane region" description="Helical" evidence="3">
    <location>
        <begin position="148"/>
        <end position="166"/>
    </location>
</feature>
<proteinExistence type="inferred from homology"/>
<sequence>MEVQNPSRMEHPPLTLEQWLQILSAFVVFLNTWGLLLAFGAFQTYYEQVLLPTESNSRLAWISTMCAFILLFSGLVTGPLFDYGFLRPLLFIGSILEIFGLMMLSISTKYWQVFLSQGICVGLGGGLLFIPSIAAAALSLQDFRRAKFIGLISSATGVGGVIYPIVFRRLVSTVGFPWAIRSIAFIVLATFIFSWPILTYPVKKSPMIRGFVDVSAFRDLAFMSIVCGAVLSAVAYYLPIIYLPLFAETGIKGFHNTDLAFYLVSIANGTSIIGRLLSGLVATKIGPIETCGMAVAVSAVLLYGWFGLKSTAAVVVWAVLWGLISSVIVAMPGAIVPLLSPSPGVIGTRTGTLWAGVGIGMFIGSPIAGALIKESSSGIHWWRMQLFAALCMTLSSFFFIYPTIYVRRRARAAKRSMG</sequence>
<dbReference type="InterPro" id="IPR036259">
    <property type="entry name" value="MFS_trans_sf"/>
</dbReference>
<dbReference type="EMBL" id="NCSJ02000568">
    <property type="protein sequence ID" value="RFU23897.1"/>
    <property type="molecule type" value="Genomic_DNA"/>
</dbReference>
<comment type="subcellular location">
    <subcellularLocation>
        <location evidence="1">Membrane</location>
        <topology evidence="1">Multi-pass membrane protein</topology>
    </subcellularLocation>
</comment>
<keyword evidence="3" id="KW-0472">Membrane</keyword>
<dbReference type="PROSITE" id="PS50850">
    <property type="entry name" value="MFS"/>
    <property type="match status" value="1"/>
</dbReference>
<feature type="transmembrane region" description="Helical" evidence="3">
    <location>
        <begin position="314"/>
        <end position="339"/>
    </location>
</feature>
<dbReference type="OMA" id="MFMAYFI"/>
<feature type="non-terminal residue" evidence="5">
    <location>
        <position position="418"/>
    </location>
</feature>
<keyword evidence="3" id="KW-1133">Transmembrane helix</keyword>
<dbReference type="AlphaFoldDB" id="A0A3E2GS74"/>
<dbReference type="Gene3D" id="1.20.1250.20">
    <property type="entry name" value="MFS general substrate transporter like domains"/>
    <property type="match status" value="1"/>
</dbReference>
<keyword evidence="3" id="KW-0812">Transmembrane</keyword>
<dbReference type="SUPFAM" id="SSF103473">
    <property type="entry name" value="MFS general substrate transporter"/>
    <property type="match status" value="1"/>
</dbReference>
<feature type="non-terminal residue" evidence="5">
    <location>
        <position position="1"/>
    </location>
</feature>
<dbReference type="PANTHER" id="PTHR11360:SF252">
    <property type="entry name" value="MAJOR FACILITATOR SUPERFAMILY (MFS) PROFILE DOMAIN-CONTAINING PROTEIN-RELATED"/>
    <property type="match status" value="1"/>
</dbReference>
<dbReference type="PANTHER" id="PTHR11360">
    <property type="entry name" value="MONOCARBOXYLATE TRANSPORTER"/>
    <property type="match status" value="1"/>
</dbReference>
<keyword evidence="6" id="KW-1185">Reference proteome</keyword>
<dbReference type="GO" id="GO:0016020">
    <property type="term" value="C:membrane"/>
    <property type="evidence" value="ECO:0007669"/>
    <property type="project" value="UniProtKB-SubCell"/>
</dbReference>
<evidence type="ECO:0000259" key="4">
    <source>
        <dbReference type="PROSITE" id="PS50850"/>
    </source>
</evidence>
<feature type="transmembrane region" description="Helical" evidence="3">
    <location>
        <begin position="259"/>
        <end position="278"/>
    </location>
</feature>
<dbReference type="GO" id="GO:0022857">
    <property type="term" value="F:transmembrane transporter activity"/>
    <property type="evidence" value="ECO:0007669"/>
    <property type="project" value="InterPro"/>
</dbReference>
<comment type="caution">
    <text evidence="5">The sequence shown here is derived from an EMBL/GenBank/DDBJ whole genome shotgun (WGS) entry which is preliminary data.</text>
</comment>